<protein>
    <submittedName>
        <fullName evidence="5">Pre-mRNA-splicing factor prp46</fullName>
    </submittedName>
</protein>
<dbReference type="EMBL" id="CP119881">
    <property type="protein sequence ID" value="WFD36627.1"/>
    <property type="molecule type" value="Genomic_DNA"/>
</dbReference>
<evidence type="ECO:0000313" key="6">
    <source>
        <dbReference type="Proteomes" id="UP001219933"/>
    </source>
</evidence>
<name>A0AAF0J7H6_9BASI</name>
<feature type="region of interest" description="Disordered" evidence="3">
    <location>
        <begin position="571"/>
        <end position="597"/>
    </location>
</feature>
<organism evidence="5 6">
    <name type="scientific">Malassezia cuniculi</name>
    <dbReference type="NCBI Taxonomy" id="948313"/>
    <lineage>
        <taxon>Eukaryota</taxon>
        <taxon>Fungi</taxon>
        <taxon>Dikarya</taxon>
        <taxon>Basidiomycota</taxon>
        <taxon>Ustilaginomycotina</taxon>
        <taxon>Malasseziomycetes</taxon>
        <taxon>Malasseziales</taxon>
        <taxon>Malasseziaceae</taxon>
        <taxon>Malassezia</taxon>
    </lineage>
</organism>
<dbReference type="PANTHER" id="PTHR22881">
    <property type="entry name" value="BROMODOMAIN CONTAINING PROTEIN"/>
    <property type="match status" value="1"/>
</dbReference>
<evidence type="ECO:0000256" key="1">
    <source>
        <dbReference type="ARBA" id="ARBA00023117"/>
    </source>
</evidence>
<dbReference type="InterPro" id="IPR001487">
    <property type="entry name" value="Bromodomain"/>
</dbReference>
<dbReference type="PANTHER" id="PTHR22881:SF27">
    <property type="entry name" value="BROMODOMAIN CONTAINING 7_9"/>
    <property type="match status" value="1"/>
</dbReference>
<dbReference type="AlphaFoldDB" id="A0AAF0J7H6"/>
<dbReference type="Pfam" id="PF00439">
    <property type="entry name" value="Bromodomain"/>
    <property type="match status" value="1"/>
</dbReference>
<dbReference type="SMART" id="SM00297">
    <property type="entry name" value="BROMO"/>
    <property type="match status" value="1"/>
</dbReference>
<keyword evidence="1 2" id="KW-0103">Bromodomain</keyword>
<dbReference type="InterPro" id="IPR036427">
    <property type="entry name" value="Bromodomain-like_sf"/>
</dbReference>
<feature type="compositionally biased region" description="Basic and acidic residues" evidence="3">
    <location>
        <begin position="571"/>
        <end position="594"/>
    </location>
</feature>
<keyword evidence="6" id="KW-1185">Reference proteome</keyword>
<dbReference type="PROSITE" id="PS50014">
    <property type="entry name" value="BROMODOMAIN_2"/>
    <property type="match status" value="1"/>
</dbReference>
<feature type="compositionally biased region" description="Low complexity" evidence="3">
    <location>
        <begin position="1"/>
        <end position="20"/>
    </location>
</feature>
<dbReference type="GO" id="GO:0006325">
    <property type="term" value="P:chromatin organization"/>
    <property type="evidence" value="ECO:0007669"/>
    <property type="project" value="UniProtKB-ARBA"/>
</dbReference>
<proteinExistence type="predicted"/>
<dbReference type="SUPFAM" id="SSF47370">
    <property type="entry name" value="Bromodomain"/>
    <property type="match status" value="1"/>
</dbReference>
<dbReference type="Proteomes" id="UP001219933">
    <property type="component" value="Chromosome 5"/>
</dbReference>
<evidence type="ECO:0000256" key="3">
    <source>
        <dbReference type="SAM" id="MobiDB-lite"/>
    </source>
</evidence>
<dbReference type="PRINTS" id="PR00503">
    <property type="entry name" value="BROMODOMAIN"/>
</dbReference>
<gene>
    <name evidence="5" type="primary">PRP46</name>
    <name evidence="5" type="ORF">MCUN1_003512</name>
</gene>
<evidence type="ECO:0000259" key="4">
    <source>
        <dbReference type="PROSITE" id="PS50014"/>
    </source>
</evidence>
<accession>A0AAF0J7H6</accession>
<evidence type="ECO:0000313" key="5">
    <source>
        <dbReference type="EMBL" id="WFD36627.1"/>
    </source>
</evidence>
<dbReference type="Gene3D" id="1.20.920.10">
    <property type="entry name" value="Bromodomain-like"/>
    <property type="match status" value="1"/>
</dbReference>
<feature type="region of interest" description="Disordered" evidence="3">
    <location>
        <begin position="1"/>
        <end position="79"/>
    </location>
</feature>
<feature type="domain" description="Bromo" evidence="4">
    <location>
        <begin position="97"/>
        <end position="167"/>
    </location>
</feature>
<reference evidence="5" key="1">
    <citation type="submission" date="2023-03" db="EMBL/GenBank/DDBJ databases">
        <title>Mating type loci evolution in Malassezia.</title>
        <authorList>
            <person name="Coelho M.A."/>
        </authorList>
    </citation>
    <scope>NUCLEOTIDE SEQUENCE</scope>
    <source>
        <strain evidence="5">CBS 11721</strain>
    </source>
</reference>
<evidence type="ECO:0000256" key="2">
    <source>
        <dbReference type="PROSITE-ProRule" id="PRU00035"/>
    </source>
</evidence>
<dbReference type="InterPro" id="IPR051831">
    <property type="entry name" value="Bromodomain_contain_prot"/>
</dbReference>
<sequence>MHASASALSESDESVPSSPSWVGDTEAPAVSDGGASDGGVSDGGASDAGASDGGGALSDDDQAPAPAPQPTKKRKRMRPLALKPLSMVLTGLITALMRRDTYQFFCEPVNADEVPGYREVITHPMDLGTMFKKVNEREYPDLESFRADFLRVTRNAQLFNPPTSIFHTAAKRLETWGLRAIDREASVVADDAAFEDAQAPRRGAPQTRRRRTDVSYVPRSNSGVMRVGSARATAVTASAPDESPELRMLRRTLAYAGISRGALTGKNACTLRTNAKPKARLLPLPAALEGDGDASGDVEGARFVHLDDGSIDPDHVADVRSYIAQRVGARQILAPTFESVQHLPITIGAGAAPGEPGFVFPNARRGHPDALYAAVLQQPTLASENWSHVIEHELPCATPSQRPPPPFGAGTKNRQLPAVWPATRAGQDPLAGMRLNRRERELEIERDESNWTVYRPHLERLMGSADAGLYSNLPAWVAGDEALRPYATVAGGALVNAIREKLQTMPYSALGLPRTAQFVPRSSLQQLPLSLQMTLQGAQQTERLVDVVYGGVQGLALAQSIEAFARGAAELAKEPPSVKREPEHSGDAGIKDEPDSTSPLAAVSVAKDDARLLGEPLVEHVERLVNPLTGGLLGALRTLGSTLAQMHVPHVPDTPKPKPVHPLVDLLDDKDGGVAEAVIAAVPDALPDARKKKATLAECLYELLGPST</sequence>